<evidence type="ECO:0000256" key="1">
    <source>
        <dbReference type="SAM" id="MobiDB-lite"/>
    </source>
</evidence>
<organism evidence="3 4">
    <name type="scientific">Pleodorina starrii</name>
    <dbReference type="NCBI Taxonomy" id="330485"/>
    <lineage>
        <taxon>Eukaryota</taxon>
        <taxon>Viridiplantae</taxon>
        <taxon>Chlorophyta</taxon>
        <taxon>core chlorophytes</taxon>
        <taxon>Chlorophyceae</taxon>
        <taxon>CS clade</taxon>
        <taxon>Chlamydomonadales</taxon>
        <taxon>Volvocaceae</taxon>
        <taxon>Pleodorina</taxon>
    </lineage>
</organism>
<feature type="domain" description="Serine hydrolase" evidence="2">
    <location>
        <begin position="27"/>
        <end position="268"/>
    </location>
</feature>
<reference evidence="3 4" key="1">
    <citation type="journal article" date="2023" name="Commun. Biol.">
        <title>Reorganization of the ancestral sex-determining regions during the evolution of trioecy in Pleodorina starrii.</title>
        <authorList>
            <person name="Takahashi K."/>
            <person name="Suzuki S."/>
            <person name="Kawai-Toyooka H."/>
            <person name="Yamamoto K."/>
            <person name="Hamaji T."/>
            <person name="Ootsuki R."/>
            <person name="Yamaguchi H."/>
            <person name="Kawachi M."/>
            <person name="Higashiyama T."/>
            <person name="Nozaki H."/>
        </authorList>
    </citation>
    <scope>NUCLEOTIDE SEQUENCE [LARGE SCALE GENOMIC DNA]</scope>
    <source>
        <strain evidence="3 4">NIES-4479</strain>
    </source>
</reference>
<dbReference type="Gene3D" id="3.40.50.1820">
    <property type="entry name" value="alpha/beta hydrolase"/>
    <property type="match status" value="1"/>
</dbReference>
<dbReference type="SUPFAM" id="SSF53474">
    <property type="entry name" value="alpha/beta-Hydrolases"/>
    <property type="match status" value="1"/>
</dbReference>
<dbReference type="OrthoDB" id="414698at2759"/>
<dbReference type="InterPro" id="IPR005645">
    <property type="entry name" value="FSH-like_dom"/>
</dbReference>
<evidence type="ECO:0000259" key="2">
    <source>
        <dbReference type="Pfam" id="PF03959"/>
    </source>
</evidence>
<dbReference type="EMBL" id="BRXU01000001">
    <property type="protein sequence ID" value="GLC48434.1"/>
    <property type="molecule type" value="Genomic_DNA"/>
</dbReference>
<comment type="caution">
    <text evidence="3">The sequence shown here is derived from an EMBL/GenBank/DDBJ whole genome shotgun (WGS) entry which is preliminary data.</text>
</comment>
<proteinExistence type="predicted"/>
<dbReference type="InterPro" id="IPR029058">
    <property type="entry name" value="AB_hydrolase_fold"/>
</dbReference>
<keyword evidence="4" id="KW-1185">Reference proteome</keyword>
<evidence type="ECO:0000313" key="3">
    <source>
        <dbReference type="EMBL" id="GLC48434.1"/>
    </source>
</evidence>
<feature type="compositionally biased region" description="Pro residues" evidence="1">
    <location>
        <begin position="283"/>
        <end position="295"/>
    </location>
</feature>
<feature type="region of interest" description="Disordered" evidence="1">
    <location>
        <begin position="279"/>
        <end position="310"/>
    </location>
</feature>
<gene>
    <name evidence="3" type="primary">PLEST000985</name>
    <name evidence="3" type="ORF">PLESTB_000097400</name>
</gene>
<evidence type="ECO:0000313" key="4">
    <source>
        <dbReference type="Proteomes" id="UP001165080"/>
    </source>
</evidence>
<dbReference type="PANTHER" id="PTHR22778">
    <property type="entry name" value="OVARIAN CANCER GENE-2 PROTEIN-RELATED"/>
    <property type="match status" value="1"/>
</dbReference>
<name>A0A9W6EXG9_9CHLO</name>
<dbReference type="Proteomes" id="UP001165080">
    <property type="component" value="Unassembled WGS sequence"/>
</dbReference>
<dbReference type="AlphaFoldDB" id="A0A9W6EXG9"/>
<dbReference type="Pfam" id="PF03959">
    <property type="entry name" value="FSH1"/>
    <property type="match status" value="1"/>
</dbReference>
<sequence length="324" mass="33379">MLGNLKRNITMQSAAAGRSPAGSSSPRPHLLALHGWRTSASVLAQQLQRSGLYQLLSPVAELTCLDAPHPARGPPTSDVRRAFQPPFYEWWDAVQEGGALRYVGVEDSLELLASELRAAAAAGRPVAGLLGFSQGAILAGLAVKLQERGERFQDVPPLRCAVLIAGGVVRDPAFSHLYGSSVGETAAAATTTTTTSAGAAAHVAVAAATPVAAGAAAVPLSSCCPSCHLMGSADPLRGNSEKLLGLFRQPLVLRHDQGHVVPRLDSEQRRELLEFLTSSLVHSPPPPPPPPPPQQQPLSSPGLVSALSGAAAATTAATAATANL</sequence>
<accession>A0A9W6EXG9</accession>
<dbReference type="PANTHER" id="PTHR22778:SF51">
    <property type="entry name" value="DIHYDROFOLATE REDUCTASE"/>
    <property type="match status" value="1"/>
</dbReference>
<protein>
    <recommendedName>
        <fullName evidence="2">Serine hydrolase domain-containing protein</fullName>
    </recommendedName>
</protein>